<feature type="compositionally biased region" description="Polar residues" evidence="1">
    <location>
        <begin position="27"/>
        <end position="39"/>
    </location>
</feature>
<reference evidence="2 3" key="1">
    <citation type="submission" date="2019-03" db="EMBL/GenBank/DDBJ databases">
        <title>Single cell metagenomics reveals metabolic interactions within the superorganism composed of flagellate Streblomastix strix and complex community of Bacteroidetes bacteria on its surface.</title>
        <authorList>
            <person name="Treitli S.C."/>
            <person name="Kolisko M."/>
            <person name="Husnik F."/>
            <person name="Keeling P."/>
            <person name="Hampl V."/>
        </authorList>
    </citation>
    <scope>NUCLEOTIDE SEQUENCE [LARGE SCALE GENOMIC DNA]</scope>
    <source>
        <strain evidence="2">ST1C</strain>
    </source>
</reference>
<feature type="non-terminal residue" evidence="2">
    <location>
        <position position="63"/>
    </location>
</feature>
<proteinExistence type="predicted"/>
<feature type="compositionally biased region" description="Polar residues" evidence="1">
    <location>
        <begin position="50"/>
        <end position="63"/>
    </location>
</feature>
<dbReference type="AlphaFoldDB" id="A0A5J4T8P0"/>
<organism evidence="2 3">
    <name type="scientific">Streblomastix strix</name>
    <dbReference type="NCBI Taxonomy" id="222440"/>
    <lineage>
        <taxon>Eukaryota</taxon>
        <taxon>Metamonada</taxon>
        <taxon>Preaxostyla</taxon>
        <taxon>Oxymonadida</taxon>
        <taxon>Streblomastigidae</taxon>
        <taxon>Streblomastix</taxon>
    </lineage>
</organism>
<dbReference type="EMBL" id="SNRW01036962">
    <property type="protein sequence ID" value="KAA6354071.1"/>
    <property type="molecule type" value="Genomic_DNA"/>
</dbReference>
<protein>
    <submittedName>
        <fullName evidence="2">Uncharacterized protein</fullName>
    </submittedName>
</protein>
<evidence type="ECO:0000313" key="2">
    <source>
        <dbReference type="EMBL" id="KAA6354071.1"/>
    </source>
</evidence>
<accession>A0A5J4T8P0</accession>
<feature type="region of interest" description="Disordered" evidence="1">
    <location>
        <begin position="1"/>
        <end position="63"/>
    </location>
</feature>
<comment type="caution">
    <text evidence="2">The sequence shown here is derived from an EMBL/GenBank/DDBJ whole genome shotgun (WGS) entry which is preliminary data.</text>
</comment>
<dbReference type="Proteomes" id="UP000324800">
    <property type="component" value="Unassembled WGS sequence"/>
</dbReference>
<gene>
    <name evidence="2" type="ORF">EZS28_050401</name>
</gene>
<sequence length="63" mass="6514">MFDTAWYNSGDIVSDQVTPASDATPLSDGTATAGISTEYSRGDHVHPQCVITSIPPQDSASGS</sequence>
<name>A0A5J4T8P0_9EUKA</name>
<evidence type="ECO:0000313" key="3">
    <source>
        <dbReference type="Proteomes" id="UP000324800"/>
    </source>
</evidence>
<evidence type="ECO:0000256" key="1">
    <source>
        <dbReference type="SAM" id="MobiDB-lite"/>
    </source>
</evidence>